<keyword evidence="3" id="KW-1185">Reference proteome</keyword>
<dbReference type="Pfam" id="PF12669">
    <property type="entry name" value="FeoB_associated"/>
    <property type="match status" value="1"/>
</dbReference>
<dbReference type="Proteomes" id="UP000245622">
    <property type="component" value="Chromosome 1"/>
</dbReference>
<evidence type="ECO:0000313" key="3">
    <source>
        <dbReference type="Proteomes" id="UP000245622"/>
    </source>
</evidence>
<keyword evidence="1" id="KW-0812">Transmembrane</keyword>
<feature type="transmembrane region" description="Helical" evidence="1">
    <location>
        <begin position="6"/>
        <end position="22"/>
    </location>
</feature>
<proteinExistence type="predicted"/>
<dbReference type="KEGG" id="ril:CRIB_1633"/>
<name>A0A1V1I205_9FIRM</name>
<organism evidence="2 3">
    <name type="scientific">Romboutsia ilealis</name>
    <dbReference type="NCBI Taxonomy" id="1115758"/>
    <lineage>
        <taxon>Bacteria</taxon>
        <taxon>Bacillati</taxon>
        <taxon>Bacillota</taxon>
        <taxon>Clostridia</taxon>
        <taxon>Peptostreptococcales</taxon>
        <taxon>Peptostreptococcaceae</taxon>
        <taxon>Romboutsia</taxon>
    </lineage>
</organism>
<evidence type="ECO:0000313" key="2">
    <source>
        <dbReference type="EMBL" id="CED94240.1"/>
    </source>
</evidence>
<keyword evidence="1" id="KW-0472">Membrane</keyword>
<dbReference type="AlphaFoldDB" id="A0A1V1I205"/>
<sequence length="49" mass="5292">MGNLIVIIVVAFILFLAIRPIIKHNKNKGSSDYGCYKCSGSSSCKGCNK</sequence>
<keyword evidence="1" id="KW-1133">Transmembrane helix</keyword>
<protein>
    <submittedName>
        <fullName evidence="2">Virus attachment protein p12 family</fullName>
    </submittedName>
</protein>
<dbReference type="RefSeq" id="WP_143023178.1">
    <property type="nucleotide sequence ID" value="NZ_CAJUCR010000028.1"/>
</dbReference>
<evidence type="ECO:0000256" key="1">
    <source>
        <dbReference type="SAM" id="Phobius"/>
    </source>
</evidence>
<reference evidence="2 3" key="1">
    <citation type="submission" date="2014-04" db="EMBL/GenBank/DDBJ databases">
        <authorList>
            <person name="Hornung B.V."/>
        </authorList>
    </citation>
    <scope>NUCLEOTIDE SEQUENCE [LARGE SCALE GENOMIC DNA]</scope>
    <source>
        <strain evidence="2 3">CRIB</strain>
    </source>
</reference>
<accession>A0A1V1I205</accession>
<dbReference type="EMBL" id="LN555523">
    <property type="protein sequence ID" value="CED94240.1"/>
    <property type="molecule type" value="Genomic_DNA"/>
</dbReference>
<dbReference type="GeneID" id="97993958"/>
<gene>
    <name evidence="2" type="ORF">CRIB_1633</name>
</gene>